<organism evidence="2 3">
    <name type="scientific">Kutzneria albida DSM 43870</name>
    <dbReference type="NCBI Taxonomy" id="1449976"/>
    <lineage>
        <taxon>Bacteria</taxon>
        <taxon>Bacillati</taxon>
        <taxon>Actinomycetota</taxon>
        <taxon>Actinomycetes</taxon>
        <taxon>Pseudonocardiales</taxon>
        <taxon>Pseudonocardiaceae</taxon>
        <taxon>Kutzneria</taxon>
    </lineage>
</organism>
<dbReference type="PRINTS" id="PR00038">
    <property type="entry name" value="HTHLUXR"/>
</dbReference>
<dbReference type="STRING" id="1449976.KALB_5264"/>
<dbReference type="InterPro" id="IPR016032">
    <property type="entry name" value="Sig_transdc_resp-reg_C-effctor"/>
</dbReference>
<dbReference type="InterPro" id="IPR036388">
    <property type="entry name" value="WH-like_DNA-bd_sf"/>
</dbReference>
<keyword evidence="3" id="KW-1185">Reference proteome</keyword>
<accession>W5WDL2</accession>
<dbReference type="AlphaFoldDB" id="W5WDL2"/>
<gene>
    <name evidence="2" type="ORF">KALB_5264</name>
</gene>
<dbReference type="InterPro" id="IPR000792">
    <property type="entry name" value="Tscrpt_reg_LuxR_C"/>
</dbReference>
<dbReference type="Proteomes" id="UP000019225">
    <property type="component" value="Chromosome"/>
</dbReference>
<dbReference type="GO" id="GO:0003677">
    <property type="term" value="F:DNA binding"/>
    <property type="evidence" value="ECO:0007669"/>
    <property type="project" value="InterPro"/>
</dbReference>
<feature type="domain" description="HTH luxR-type" evidence="1">
    <location>
        <begin position="20"/>
        <end position="77"/>
    </location>
</feature>
<evidence type="ECO:0000313" key="3">
    <source>
        <dbReference type="Proteomes" id="UP000019225"/>
    </source>
</evidence>
<name>W5WDL2_9PSEU</name>
<dbReference type="Gene3D" id="1.10.10.10">
    <property type="entry name" value="Winged helix-like DNA-binding domain superfamily/Winged helix DNA-binding domain"/>
    <property type="match status" value="1"/>
</dbReference>
<dbReference type="KEGG" id="kal:KALB_5264"/>
<sequence length="214" mass="24559">MRKGRRTLSHERIHNSIPSLPGLTNRLSEIALLLGVGMSAREVARHLTLSAYTVRNHMKFIYLQLAIGKLEDLREHIKATFPQELKRVCDSLNSQYGKNVFPFRTQTEARSEWLAERQAGRSCAQIARDNGVSVGVVSLWTRRDGFPDRPTRPPVSERNRIDWIDRYTSGVTITRIVETDSCATEQRVRMVLRRAGITIARGRRRNQQRHTENG</sequence>
<protein>
    <recommendedName>
        <fullName evidence="1">HTH luxR-type domain-containing protein</fullName>
    </recommendedName>
</protein>
<dbReference type="SMART" id="SM00421">
    <property type="entry name" value="HTH_LUXR"/>
    <property type="match status" value="1"/>
</dbReference>
<dbReference type="EMBL" id="CP007155">
    <property type="protein sequence ID" value="AHH98626.1"/>
    <property type="molecule type" value="Genomic_DNA"/>
</dbReference>
<dbReference type="GO" id="GO:0006355">
    <property type="term" value="P:regulation of DNA-templated transcription"/>
    <property type="evidence" value="ECO:0007669"/>
    <property type="project" value="InterPro"/>
</dbReference>
<evidence type="ECO:0000259" key="1">
    <source>
        <dbReference type="SMART" id="SM00421"/>
    </source>
</evidence>
<dbReference type="Pfam" id="PF00196">
    <property type="entry name" value="GerE"/>
    <property type="match status" value="1"/>
</dbReference>
<evidence type="ECO:0000313" key="2">
    <source>
        <dbReference type="EMBL" id="AHH98626.1"/>
    </source>
</evidence>
<proteinExistence type="predicted"/>
<dbReference type="SUPFAM" id="SSF46894">
    <property type="entry name" value="C-terminal effector domain of the bipartite response regulators"/>
    <property type="match status" value="1"/>
</dbReference>
<reference evidence="2 3" key="1">
    <citation type="journal article" date="2014" name="BMC Genomics">
        <title>Complete genome sequence of producer of the glycopeptide antibiotic Aculeximycin Kutzneria albida DSM 43870T, a representative of minor genus of Pseudonocardiaceae.</title>
        <authorList>
            <person name="Rebets Y."/>
            <person name="Tokovenko B."/>
            <person name="Lushchyk I."/>
            <person name="Ruckert C."/>
            <person name="Zaburannyi N."/>
            <person name="Bechthold A."/>
            <person name="Kalinowski J."/>
            <person name="Luzhetskyy A."/>
        </authorList>
    </citation>
    <scope>NUCLEOTIDE SEQUENCE [LARGE SCALE GENOMIC DNA]</scope>
    <source>
        <strain evidence="2">DSM 43870</strain>
    </source>
</reference>
<dbReference type="HOGENOM" id="CLU_1287446_0_0_11"/>